<comment type="caution">
    <text evidence="4">The sequence shown here is derived from an EMBL/GenBank/DDBJ whole genome shotgun (WGS) entry which is preliminary data.</text>
</comment>
<reference evidence="4 5" key="1">
    <citation type="journal article" date="2021" name="Commun. Biol.">
        <title>The genome of Shorea leprosula (Dipterocarpaceae) highlights the ecological relevance of drought in aseasonal tropical rainforests.</title>
        <authorList>
            <person name="Ng K.K.S."/>
            <person name="Kobayashi M.J."/>
            <person name="Fawcett J.A."/>
            <person name="Hatakeyama M."/>
            <person name="Paape T."/>
            <person name="Ng C.H."/>
            <person name="Ang C.C."/>
            <person name="Tnah L.H."/>
            <person name="Lee C.T."/>
            <person name="Nishiyama T."/>
            <person name="Sese J."/>
            <person name="O'Brien M.J."/>
            <person name="Copetti D."/>
            <person name="Mohd Noor M.I."/>
            <person name="Ong R.C."/>
            <person name="Putra M."/>
            <person name="Sireger I.Z."/>
            <person name="Indrioko S."/>
            <person name="Kosugi Y."/>
            <person name="Izuno A."/>
            <person name="Isagi Y."/>
            <person name="Lee S.L."/>
            <person name="Shimizu K.K."/>
        </authorList>
    </citation>
    <scope>NUCLEOTIDE SEQUENCE [LARGE SCALE GENOMIC DNA]</scope>
    <source>
        <strain evidence="4">214</strain>
    </source>
</reference>
<organism evidence="4 5">
    <name type="scientific">Rubroshorea leprosula</name>
    <dbReference type="NCBI Taxonomy" id="152421"/>
    <lineage>
        <taxon>Eukaryota</taxon>
        <taxon>Viridiplantae</taxon>
        <taxon>Streptophyta</taxon>
        <taxon>Embryophyta</taxon>
        <taxon>Tracheophyta</taxon>
        <taxon>Spermatophyta</taxon>
        <taxon>Magnoliopsida</taxon>
        <taxon>eudicotyledons</taxon>
        <taxon>Gunneridae</taxon>
        <taxon>Pentapetalae</taxon>
        <taxon>rosids</taxon>
        <taxon>malvids</taxon>
        <taxon>Malvales</taxon>
        <taxon>Dipterocarpaceae</taxon>
        <taxon>Rubroshorea</taxon>
    </lineage>
</organism>
<dbReference type="Proteomes" id="UP001054252">
    <property type="component" value="Unassembled WGS sequence"/>
</dbReference>
<keyword evidence="5" id="KW-1185">Reference proteome</keyword>
<feature type="domain" description="Tf2-1-like SH3-like" evidence="3">
    <location>
        <begin position="290"/>
        <end position="347"/>
    </location>
</feature>
<feature type="region of interest" description="Disordered" evidence="1">
    <location>
        <begin position="353"/>
        <end position="384"/>
    </location>
</feature>
<evidence type="ECO:0000256" key="1">
    <source>
        <dbReference type="SAM" id="MobiDB-lite"/>
    </source>
</evidence>
<gene>
    <name evidence="4" type="ORF">SLEP1_g12569</name>
</gene>
<dbReference type="AlphaFoldDB" id="A0AAV5ILP7"/>
<feature type="compositionally biased region" description="Basic and acidic residues" evidence="1">
    <location>
        <begin position="353"/>
        <end position="363"/>
    </location>
</feature>
<dbReference type="Pfam" id="PF17919">
    <property type="entry name" value="RT_RNaseH_2"/>
    <property type="match status" value="1"/>
</dbReference>
<dbReference type="InterPro" id="IPR043502">
    <property type="entry name" value="DNA/RNA_pol_sf"/>
</dbReference>
<dbReference type="PANTHER" id="PTHR35046:SF9">
    <property type="entry name" value="RNA-DIRECTED DNA POLYMERASE"/>
    <property type="match status" value="1"/>
</dbReference>
<dbReference type="Pfam" id="PF24626">
    <property type="entry name" value="SH3_Tf2-1"/>
    <property type="match status" value="1"/>
</dbReference>
<proteinExistence type="predicted"/>
<name>A0AAV5ILP7_9ROSI</name>
<evidence type="ECO:0008006" key="6">
    <source>
        <dbReference type="Google" id="ProtNLM"/>
    </source>
</evidence>
<protein>
    <recommendedName>
        <fullName evidence="6">Reverse transcriptase/retrotransposon-derived protein RNase H-like domain-containing protein</fullName>
    </recommendedName>
</protein>
<dbReference type="EMBL" id="BPVZ01000014">
    <property type="protein sequence ID" value="GKU99774.1"/>
    <property type="molecule type" value="Genomic_DNA"/>
</dbReference>
<dbReference type="SUPFAM" id="SSF56672">
    <property type="entry name" value="DNA/RNA polymerases"/>
    <property type="match status" value="1"/>
</dbReference>
<dbReference type="PANTHER" id="PTHR35046">
    <property type="entry name" value="ZINC KNUCKLE (CCHC-TYPE) FAMILY PROTEIN"/>
    <property type="match status" value="1"/>
</dbReference>
<feature type="domain" description="Reverse transcriptase/retrotransposon-derived protein RNase H-like" evidence="2">
    <location>
        <begin position="230"/>
        <end position="271"/>
    </location>
</feature>
<dbReference type="Gene3D" id="3.10.10.10">
    <property type="entry name" value="HIV Type 1 Reverse Transcriptase, subunit A, domain 1"/>
    <property type="match status" value="1"/>
</dbReference>
<evidence type="ECO:0000313" key="4">
    <source>
        <dbReference type="EMBL" id="GKU99774.1"/>
    </source>
</evidence>
<feature type="compositionally biased region" description="Polar residues" evidence="1">
    <location>
        <begin position="364"/>
        <end position="377"/>
    </location>
</feature>
<dbReference type="InterPro" id="IPR056924">
    <property type="entry name" value="SH3_Tf2-1"/>
</dbReference>
<evidence type="ECO:0000259" key="2">
    <source>
        <dbReference type="Pfam" id="PF17919"/>
    </source>
</evidence>
<accession>A0AAV5ILP7</accession>
<evidence type="ECO:0000259" key="3">
    <source>
        <dbReference type="Pfam" id="PF24626"/>
    </source>
</evidence>
<evidence type="ECO:0000313" key="5">
    <source>
        <dbReference type="Proteomes" id="UP001054252"/>
    </source>
</evidence>
<dbReference type="InterPro" id="IPR041577">
    <property type="entry name" value="RT_RNaseH_2"/>
</dbReference>
<sequence>MSSSDDRKHQVDYSFMLKAMQQQFQRLDIMFGEIKDKMEKKDAAIAKLYQIQNGSPNLHNHDLDDNNEDAFNDDTQNSNFSMDRFMRSRGGQRYRFNKGDQNLARWGDRQDHDLDAYFNTNELNDSLPSVVKSLLQDFKDVFPDDVPNGLPLIRGIEHQIDFIPGATIPNRPAYRSNPNETKELQRQVEELMNKGHIVFLGFVVSADGIAVDEEKSKAKEWPTPKNIYEENLISAPLLALPDFTKTFEIECDDASGIGIGTVLMQERRTEQYANQANKGCKEVVFEPGDWVHMRKERFPAQRHSKLQPRGDGPFQVIARINNNAYKLELPGEYNVSATFNVSDLSPFDVGDDLRTNPFEERGNDGNQDDPTCTTSRDPLTIPGGPVTRTRVRKMREALNGLIEQI</sequence>